<name>A0A2P2QSB8_RHIMU</name>
<evidence type="ECO:0000313" key="1">
    <source>
        <dbReference type="EMBL" id="MBX69877.1"/>
    </source>
</evidence>
<proteinExistence type="predicted"/>
<reference evidence="1" key="1">
    <citation type="submission" date="2018-02" db="EMBL/GenBank/DDBJ databases">
        <title>Rhizophora mucronata_Transcriptome.</title>
        <authorList>
            <person name="Meera S.P."/>
            <person name="Sreeshan A."/>
            <person name="Augustine A."/>
        </authorList>
    </citation>
    <scope>NUCLEOTIDE SEQUENCE</scope>
    <source>
        <tissue evidence="1">Leaf</tissue>
    </source>
</reference>
<sequence length="43" mass="5136">MYENNIKKQIFFSIEISGLLVYCELFNFTNFPRVRCSPIYPSL</sequence>
<dbReference type="EMBL" id="GGEC01089393">
    <property type="protein sequence ID" value="MBX69877.1"/>
    <property type="molecule type" value="Transcribed_RNA"/>
</dbReference>
<accession>A0A2P2QSB8</accession>
<dbReference type="AlphaFoldDB" id="A0A2P2QSB8"/>
<organism evidence="1">
    <name type="scientific">Rhizophora mucronata</name>
    <name type="common">Asiatic mangrove</name>
    <dbReference type="NCBI Taxonomy" id="61149"/>
    <lineage>
        <taxon>Eukaryota</taxon>
        <taxon>Viridiplantae</taxon>
        <taxon>Streptophyta</taxon>
        <taxon>Embryophyta</taxon>
        <taxon>Tracheophyta</taxon>
        <taxon>Spermatophyta</taxon>
        <taxon>Magnoliopsida</taxon>
        <taxon>eudicotyledons</taxon>
        <taxon>Gunneridae</taxon>
        <taxon>Pentapetalae</taxon>
        <taxon>rosids</taxon>
        <taxon>fabids</taxon>
        <taxon>Malpighiales</taxon>
        <taxon>Rhizophoraceae</taxon>
        <taxon>Rhizophora</taxon>
    </lineage>
</organism>
<protein>
    <submittedName>
        <fullName evidence="1">Uncharacterized protein</fullName>
    </submittedName>
</protein>